<dbReference type="InterPro" id="IPR041677">
    <property type="entry name" value="DNA2/NAM7_AAA_11"/>
</dbReference>
<dbReference type="InterPro" id="IPR047187">
    <property type="entry name" value="SF1_C_Upf1"/>
</dbReference>
<feature type="domain" description="DNA2/NAM7 helicase helicase" evidence="6">
    <location>
        <begin position="345"/>
        <end position="710"/>
    </location>
</feature>
<dbReference type="InterPro" id="IPR045055">
    <property type="entry name" value="DNA2/NAM7-like"/>
</dbReference>
<dbReference type="Pfam" id="PF13086">
    <property type="entry name" value="AAA_11"/>
    <property type="match status" value="1"/>
</dbReference>
<dbReference type="SUPFAM" id="SSF52540">
    <property type="entry name" value="P-loop containing nucleoside triphosphate hydrolases"/>
    <property type="match status" value="1"/>
</dbReference>
<reference evidence="8 9" key="1">
    <citation type="journal article" date="2022" name="Cell">
        <title>Repeat-based holocentromeres influence genome architecture and karyotype evolution.</title>
        <authorList>
            <person name="Hofstatter P.G."/>
            <person name="Thangavel G."/>
            <person name="Lux T."/>
            <person name="Neumann P."/>
            <person name="Vondrak T."/>
            <person name="Novak P."/>
            <person name="Zhang M."/>
            <person name="Costa L."/>
            <person name="Castellani M."/>
            <person name="Scott A."/>
            <person name="Toegelov H."/>
            <person name="Fuchs J."/>
            <person name="Mata-Sucre Y."/>
            <person name="Dias Y."/>
            <person name="Vanzela A.L.L."/>
            <person name="Huettel B."/>
            <person name="Almeida C.C.S."/>
            <person name="Simkova H."/>
            <person name="Souza G."/>
            <person name="Pedrosa-Harand A."/>
            <person name="Macas J."/>
            <person name="Mayer K.F.X."/>
            <person name="Houben A."/>
            <person name="Marques A."/>
        </authorList>
    </citation>
    <scope>NUCLEOTIDE SEQUENCE [LARGE SCALE GENOMIC DNA]</scope>
    <source>
        <strain evidence="8">RhyTen1mFocal</strain>
    </source>
</reference>
<proteinExistence type="predicted"/>
<dbReference type="Pfam" id="PF13087">
    <property type="entry name" value="AAA_12"/>
    <property type="match status" value="1"/>
</dbReference>
<evidence type="ECO:0000259" key="7">
    <source>
        <dbReference type="Pfam" id="PF13087"/>
    </source>
</evidence>
<evidence type="ECO:0000256" key="2">
    <source>
        <dbReference type="ARBA" id="ARBA00022801"/>
    </source>
</evidence>
<feature type="domain" description="DNA2/NAM7 helicase-like C-terminal" evidence="7">
    <location>
        <begin position="718"/>
        <end position="914"/>
    </location>
</feature>
<keyword evidence="4" id="KW-0067">ATP-binding</keyword>
<dbReference type="GO" id="GO:0005694">
    <property type="term" value="C:chromosome"/>
    <property type="evidence" value="ECO:0007669"/>
    <property type="project" value="UniProtKB-ARBA"/>
</dbReference>
<protein>
    <submittedName>
        <fullName evidence="8">Uncharacterized protein</fullName>
    </submittedName>
</protein>
<evidence type="ECO:0000256" key="1">
    <source>
        <dbReference type="ARBA" id="ARBA00022741"/>
    </source>
</evidence>
<dbReference type="Proteomes" id="UP001210211">
    <property type="component" value="Unassembled WGS sequence"/>
</dbReference>
<name>A0AAD6A3T1_9POAL</name>
<dbReference type="PANTHER" id="PTHR10887">
    <property type="entry name" value="DNA2/NAM7 HELICASE FAMILY"/>
    <property type="match status" value="1"/>
</dbReference>
<evidence type="ECO:0000313" key="9">
    <source>
        <dbReference type="Proteomes" id="UP001210211"/>
    </source>
</evidence>
<dbReference type="GO" id="GO:0004386">
    <property type="term" value="F:helicase activity"/>
    <property type="evidence" value="ECO:0007669"/>
    <property type="project" value="UniProtKB-KW"/>
</dbReference>
<dbReference type="InterPro" id="IPR041679">
    <property type="entry name" value="DNA2/NAM7-like_C"/>
</dbReference>
<evidence type="ECO:0000256" key="3">
    <source>
        <dbReference type="ARBA" id="ARBA00022806"/>
    </source>
</evidence>
<dbReference type="InterPro" id="IPR027417">
    <property type="entry name" value="P-loop_NTPase"/>
</dbReference>
<keyword evidence="3" id="KW-0347">Helicase</keyword>
<dbReference type="Gene3D" id="3.40.50.300">
    <property type="entry name" value="P-loop containing nucleotide triphosphate hydrolases"/>
    <property type="match status" value="2"/>
</dbReference>
<keyword evidence="2" id="KW-0378">Hydrolase</keyword>
<keyword evidence="9" id="KW-1185">Reference proteome</keyword>
<gene>
    <name evidence="8" type="ORF">LUZ61_012818</name>
</gene>
<sequence>MRYDARRCYLEEEEEDAERDREASYERDEGVDGEGEEGIDLDTRRSLMDTILSWSIEDLLNKDLYRGKVPTIPKSFSSSKEYFNAFFPPLLEEVHADISCNLEVVSEASIFSVSWIKESYMEHQSRNKSEIYEMSIDMKQSMEANLRTERHTPKRADIILISERILPQNQSQIRENESSCTLGWVTEVEKGNILHVRASRKINIVGPTKRENRPKPSTETEAISSERVVNVGGGSSSSSHPSVVENYIKQASKTDGAFNVVENEDNQEKTMESKETDNLPRFQSFHVVFLSNMTTYQRTWSVLHMGLTKSSRIIHSILGSNEFDGRCTCSTRTYQKTQEEMCNFNLNASQSEVAASCISASDCRCTSSVELVRGPPGTGKTRTIGAILKLLLAKTCRTLACAPTNTAIVQVASNLLSLVNKSKGCDNCYLGDVVLFGNKDRLKVNDELSSIYLDERVKRLMVFFSSQTELKYKLGNMIDFLLNRPSLYQNFLGVKRRTNNSNLTFRGYLSDRFDSLVKDLKNYIAMLRNDLPSSLFTKNGFQDIDLVQDMVDEIGELLQVTSLSDNDLGEAFEKSNEVIKCWDSDSSNSASDDFSGHDDSELILLKKKICSCLETLNDVSSRNLKHALPVKFDERSIRNYCIREAKLLFCTVSSAYELHERRMDPIEMLVIDEAAQLKECESLIPLQLANVRHVYLIGDENQLAALVQSEISREAAFGRSLFERLVSTDHRKHLLNVQYRMHPDINDFPNKKFYQARISNGSNVETKGYSRTYLEGPMYGTYSFIHLVNNKETLDQPGHSLKNLVEVEVVDHIIKRLASASETAGQHVNVGIISPYGAQITAIQDRLGTRYQKHKFISVKVRSVDGFQGGEADVVLLSTVRSNRDGDIGFMSDNRRINVALTRAKYCLWILGNESTLTKGNSVWKDLVLDAKSRGCFFNGSDDASLAEMITGGTEELTKAGRRHNCDELTKAGRRHNCDELTKAGRRHNCDELLDNPYEEKAGEMASRRRGLIQSGRSDVHSRISLPNHRRETPRMIVARDDRAYTCPTASSNDHRSRPPRRGLKRRNRNFDQGDDWGKDKSPRKINRPRWTKRLPMAGAEYEPVPQGEPRGQLSCVLSQRLCQVKHSISVWDRLSGYSEGGQRVEQAGDLQYI</sequence>
<dbReference type="GO" id="GO:0016787">
    <property type="term" value="F:hydrolase activity"/>
    <property type="evidence" value="ECO:0007669"/>
    <property type="project" value="UniProtKB-KW"/>
</dbReference>
<feature type="region of interest" description="Disordered" evidence="5">
    <location>
        <begin position="1"/>
        <end position="38"/>
    </location>
</feature>
<evidence type="ECO:0000256" key="5">
    <source>
        <dbReference type="SAM" id="MobiDB-lite"/>
    </source>
</evidence>
<dbReference type="EMBL" id="JAMRDG010000001">
    <property type="protein sequence ID" value="KAJ3709113.1"/>
    <property type="molecule type" value="Genomic_DNA"/>
</dbReference>
<comment type="caution">
    <text evidence="8">The sequence shown here is derived from an EMBL/GenBank/DDBJ whole genome shotgun (WGS) entry which is preliminary data.</text>
</comment>
<evidence type="ECO:0000313" key="8">
    <source>
        <dbReference type="EMBL" id="KAJ3709113.1"/>
    </source>
</evidence>
<feature type="compositionally biased region" description="Basic and acidic residues" evidence="5">
    <location>
        <begin position="1069"/>
        <end position="1083"/>
    </location>
</feature>
<accession>A0AAD6A3T1</accession>
<feature type="compositionally biased region" description="Basic residues" evidence="5">
    <location>
        <begin position="1058"/>
        <end position="1068"/>
    </location>
</feature>
<dbReference type="GO" id="GO:0005524">
    <property type="term" value="F:ATP binding"/>
    <property type="evidence" value="ECO:0007669"/>
    <property type="project" value="UniProtKB-KW"/>
</dbReference>
<feature type="region of interest" description="Disordered" evidence="5">
    <location>
        <begin position="1037"/>
        <end position="1109"/>
    </location>
</feature>
<organism evidence="8 9">
    <name type="scientific">Rhynchospora tenuis</name>
    <dbReference type="NCBI Taxonomy" id="198213"/>
    <lineage>
        <taxon>Eukaryota</taxon>
        <taxon>Viridiplantae</taxon>
        <taxon>Streptophyta</taxon>
        <taxon>Embryophyta</taxon>
        <taxon>Tracheophyta</taxon>
        <taxon>Spermatophyta</taxon>
        <taxon>Magnoliopsida</taxon>
        <taxon>Liliopsida</taxon>
        <taxon>Poales</taxon>
        <taxon>Cyperaceae</taxon>
        <taxon>Cyperoideae</taxon>
        <taxon>Rhynchosporeae</taxon>
        <taxon>Rhynchospora</taxon>
    </lineage>
</organism>
<dbReference type="CDD" id="cd18808">
    <property type="entry name" value="SF1_C_Upf1"/>
    <property type="match status" value="1"/>
</dbReference>
<keyword evidence="1" id="KW-0547">Nucleotide-binding</keyword>
<feature type="compositionally biased region" description="Basic and acidic residues" evidence="5">
    <location>
        <begin position="1"/>
        <end position="10"/>
    </location>
</feature>
<dbReference type="FunFam" id="3.40.50.300:FF:000326">
    <property type="entry name" value="P-loop containing nucleoside triphosphate hydrolase"/>
    <property type="match status" value="1"/>
</dbReference>
<evidence type="ECO:0000259" key="6">
    <source>
        <dbReference type="Pfam" id="PF13086"/>
    </source>
</evidence>
<dbReference type="AlphaFoldDB" id="A0AAD6A3T1"/>
<feature type="compositionally biased region" description="Basic and acidic residues" evidence="5">
    <location>
        <begin position="18"/>
        <end position="30"/>
    </location>
</feature>
<evidence type="ECO:0000256" key="4">
    <source>
        <dbReference type="ARBA" id="ARBA00022840"/>
    </source>
</evidence>
<dbReference type="PANTHER" id="PTHR10887:SF520">
    <property type="entry name" value="P-LOOP CONTAINING NUCLEOSIDE TRIPHOSPHATE HYDROLASE SUPERFAMILY PROTEIN"/>
    <property type="match status" value="1"/>
</dbReference>
<feature type="compositionally biased region" description="Basic residues" evidence="5">
    <location>
        <begin position="1084"/>
        <end position="1093"/>
    </location>
</feature>